<organism evidence="2 3">
    <name type="scientific">Kitasatospora cystarginea</name>
    <dbReference type="NCBI Taxonomy" id="58350"/>
    <lineage>
        <taxon>Bacteria</taxon>
        <taxon>Bacillati</taxon>
        <taxon>Actinomycetota</taxon>
        <taxon>Actinomycetes</taxon>
        <taxon>Kitasatosporales</taxon>
        <taxon>Streptomycetaceae</taxon>
        <taxon>Kitasatospora</taxon>
    </lineage>
</organism>
<evidence type="ECO:0000313" key="3">
    <source>
        <dbReference type="Proteomes" id="UP001500305"/>
    </source>
</evidence>
<dbReference type="Proteomes" id="UP001500305">
    <property type="component" value="Unassembled WGS sequence"/>
</dbReference>
<evidence type="ECO:0000313" key="2">
    <source>
        <dbReference type="EMBL" id="GAA2280926.1"/>
    </source>
</evidence>
<gene>
    <name evidence="2" type="ORF">GCM10010430_78810</name>
</gene>
<name>A0ABN3F134_9ACTN</name>
<accession>A0ABN3F134</accession>
<feature type="compositionally biased region" description="Basic and acidic residues" evidence="1">
    <location>
        <begin position="39"/>
        <end position="59"/>
    </location>
</feature>
<reference evidence="2 3" key="1">
    <citation type="journal article" date="2019" name="Int. J. Syst. Evol. Microbiol.">
        <title>The Global Catalogue of Microorganisms (GCM) 10K type strain sequencing project: providing services to taxonomists for standard genome sequencing and annotation.</title>
        <authorList>
            <consortium name="The Broad Institute Genomics Platform"/>
            <consortium name="The Broad Institute Genome Sequencing Center for Infectious Disease"/>
            <person name="Wu L."/>
            <person name="Ma J."/>
        </authorList>
    </citation>
    <scope>NUCLEOTIDE SEQUENCE [LARGE SCALE GENOMIC DNA]</scope>
    <source>
        <strain evidence="2 3">JCM 7356</strain>
    </source>
</reference>
<keyword evidence="3" id="KW-1185">Reference proteome</keyword>
<proteinExistence type="predicted"/>
<dbReference type="EMBL" id="BAAATR010000082">
    <property type="protein sequence ID" value="GAA2280926.1"/>
    <property type="molecule type" value="Genomic_DNA"/>
</dbReference>
<sequence length="79" mass="8277">MGFLLLALADGLALIVGGTVVRVLQRLDQAVPAGAAEPPPHRPERPVLGKEFQRGGDDRHRVVVGPPAVLAWVEGDGPP</sequence>
<feature type="region of interest" description="Disordered" evidence="1">
    <location>
        <begin position="31"/>
        <end position="59"/>
    </location>
</feature>
<evidence type="ECO:0000256" key="1">
    <source>
        <dbReference type="SAM" id="MobiDB-lite"/>
    </source>
</evidence>
<protein>
    <submittedName>
        <fullName evidence="2">Uncharacterized protein</fullName>
    </submittedName>
</protein>
<comment type="caution">
    <text evidence="2">The sequence shown here is derived from an EMBL/GenBank/DDBJ whole genome shotgun (WGS) entry which is preliminary data.</text>
</comment>